<evidence type="ECO:0000313" key="3">
    <source>
        <dbReference type="Proteomes" id="UP000305730"/>
    </source>
</evidence>
<gene>
    <name evidence="2" type="ORF">CWB96_05415</name>
    <name evidence="1" type="ORF">CWB97_10540</name>
</gene>
<comment type="caution">
    <text evidence="2">The sequence shown here is derived from an EMBL/GenBank/DDBJ whole genome shotgun (WGS) entry which is preliminary data.</text>
</comment>
<dbReference type="Proteomes" id="UP000305730">
    <property type="component" value="Unassembled WGS sequence"/>
</dbReference>
<dbReference type="RefSeq" id="WP_138596971.1">
    <property type="nucleotide sequence ID" value="NZ_PNCK01000036.1"/>
</dbReference>
<dbReference type="EMBL" id="PNCL01000019">
    <property type="protein sequence ID" value="TMP61064.1"/>
    <property type="molecule type" value="Genomic_DNA"/>
</dbReference>
<dbReference type="Proteomes" id="UP000307706">
    <property type="component" value="Unassembled WGS sequence"/>
</dbReference>
<dbReference type="PROSITE" id="PS51257">
    <property type="entry name" value="PROKAR_LIPOPROTEIN"/>
    <property type="match status" value="1"/>
</dbReference>
<dbReference type="EMBL" id="PNCK01000036">
    <property type="protein sequence ID" value="TMP42848.1"/>
    <property type="molecule type" value="Genomic_DNA"/>
</dbReference>
<organism evidence="2 4">
    <name type="scientific">Pseudoalteromonas citrea</name>
    <dbReference type="NCBI Taxonomy" id="43655"/>
    <lineage>
        <taxon>Bacteria</taxon>
        <taxon>Pseudomonadati</taxon>
        <taxon>Pseudomonadota</taxon>
        <taxon>Gammaproteobacteria</taxon>
        <taxon>Alteromonadales</taxon>
        <taxon>Pseudoalteromonadaceae</taxon>
        <taxon>Pseudoalteromonas</taxon>
    </lineage>
</organism>
<evidence type="ECO:0000313" key="2">
    <source>
        <dbReference type="EMBL" id="TMP61064.1"/>
    </source>
</evidence>
<reference evidence="3 4" key="1">
    <citation type="submission" date="2017-12" db="EMBL/GenBank/DDBJ databases">
        <authorList>
            <person name="Paulsen S."/>
            <person name="Gram L.K."/>
        </authorList>
    </citation>
    <scope>NUCLEOTIDE SEQUENCE [LARGE SCALE GENOMIC DNA]</scope>
    <source>
        <strain evidence="2 4">S2231</strain>
        <strain evidence="1 3">S2233</strain>
    </source>
</reference>
<dbReference type="OrthoDB" id="6227696at2"/>
<accession>A0A5S3XSI0</accession>
<reference evidence="2" key="3">
    <citation type="submission" date="2019-09" db="EMBL/GenBank/DDBJ databases">
        <title>Co-occurence of chitin degradation, pigmentation and bioactivity in marine Pseudoalteromonas.</title>
        <authorList>
            <person name="Sonnenschein E.C."/>
            <person name="Bech P.K."/>
        </authorList>
    </citation>
    <scope>NUCLEOTIDE SEQUENCE</scope>
    <source>
        <strain evidence="2">S2231</strain>
    </source>
</reference>
<protein>
    <recommendedName>
        <fullName evidence="5">Lipoprotein</fullName>
    </recommendedName>
</protein>
<sequence length="155" mass="17419">MKLSLIKVIVVFSLLSGCAQRTLNISDENGVVVGECVSGFDWHFYGLDDSIDYMLYECAKSALAKGFTIDEPRLLTLDFSLPQLPEGLSWNKKRAMAQFHEGNITERKLGYILASIENDYTKIAWAAEDDLASGNITEQQYKVIIDQAKFVWLGE</sequence>
<name>A0A5S3XSI0_9GAMM</name>
<keyword evidence="3" id="KW-1185">Reference proteome</keyword>
<evidence type="ECO:0008006" key="5">
    <source>
        <dbReference type="Google" id="ProtNLM"/>
    </source>
</evidence>
<dbReference type="AlphaFoldDB" id="A0A5S3XSI0"/>
<proteinExistence type="predicted"/>
<evidence type="ECO:0000313" key="1">
    <source>
        <dbReference type="EMBL" id="TMP42848.1"/>
    </source>
</evidence>
<evidence type="ECO:0000313" key="4">
    <source>
        <dbReference type="Proteomes" id="UP000307706"/>
    </source>
</evidence>
<reference evidence="3 4" key="2">
    <citation type="submission" date="2019-06" db="EMBL/GenBank/DDBJ databases">
        <title>Co-occurence of chitin degradation, pigmentation and bioactivity in marine Pseudoalteromonas.</title>
        <authorList>
            <person name="Sonnenschein E.C."/>
            <person name="Bech P.K."/>
        </authorList>
    </citation>
    <scope>NUCLEOTIDE SEQUENCE [LARGE SCALE GENOMIC DNA]</scope>
    <source>
        <strain evidence="4">S2231</strain>
        <strain evidence="1 3">S2233</strain>
    </source>
</reference>